<dbReference type="Proteomes" id="UP000256328">
    <property type="component" value="Unassembled WGS sequence"/>
</dbReference>
<dbReference type="OrthoDB" id="2213137at2759"/>
<dbReference type="GO" id="GO:0016020">
    <property type="term" value="C:membrane"/>
    <property type="evidence" value="ECO:0007669"/>
    <property type="project" value="UniProtKB-SubCell"/>
</dbReference>
<dbReference type="PROSITE" id="PS50850">
    <property type="entry name" value="MFS"/>
    <property type="match status" value="1"/>
</dbReference>
<feature type="transmembrane region" description="Helical" evidence="4">
    <location>
        <begin position="123"/>
        <end position="142"/>
    </location>
</feature>
<keyword evidence="4" id="KW-0472">Membrane</keyword>
<dbReference type="SUPFAM" id="SSF103473">
    <property type="entry name" value="MFS general substrate transporter"/>
    <property type="match status" value="1"/>
</dbReference>
<dbReference type="InterPro" id="IPR020846">
    <property type="entry name" value="MFS_dom"/>
</dbReference>
<comment type="similarity">
    <text evidence="2">Belongs to the major facilitator superfamily. Monocarboxylate porter (TC 2.A.1.13) family.</text>
</comment>
<feature type="transmembrane region" description="Helical" evidence="4">
    <location>
        <begin position="253"/>
        <end position="275"/>
    </location>
</feature>
<dbReference type="AlphaFoldDB" id="A0A3D8RPN5"/>
<feature type="domain" description="Major facilitator superfamily (MFS) profile" evidence="5">
    <location>
        <begin position="258"/>
        <end position="452"/>
    </location>
</feature>
<dbReference type="PANTHER" id="PTHR11360:SF287">
    <property type="entry name" value="MFS MONOCARBOXYLATE TRANSPORTER"/>
    <property type="match status" value="1"/>
</dbReference>
<keyword evidence="7" id="KW-1185">Reference proteome</keyword>
<protein>
    <recommendedName>
        <fullName evidence="5">Major facilitator superfamily (MFS) profile domain-containing protein</fullName>
    </recommendedName>
</protein>
<feature type="compositionally biased region" description="Polar residues" evidence="3">
    <location>
        <begin position="1"/>
        <end position="34"/>
    </location>
</feature>
<evidence type="ECO:0000256" key="1">
    <source>
        <dbReference type="ARBA" id="ARBA00004141"/>
    </source>
</evidence>
<dbReference type="InterPro" id="IPR050327">
    <property type="entry name" value="Proton-linked_MCT"/>
</dbReference>
<feature type="region of interest" description="Disordered" evidence="3">
    <location>
        <begin position="1"/>
        <end position="35"/>
    </location>
</feature>
<dbReference type="InterPro" id="IPR036259">
    <property type="entry name" value="MFS_trans_sf"/>
</dbReference>
<feature type="transmembrane region" description="Helical" evidence="4">
    <location>
        <begin position="53"/>
        <end position="76"/>
    </location>
</feature>
<feature type="transmembrane region" description="Helical" evidence="4">
    <location>
        <begin position="181"/>
        <end position="200"/>
    </location>
</feature>
<dbReference type="Pfam" id="PF07690">
    <property type="entry name" value="MFS_1"/>
    <property type="match status" value="1"/>
</dbReference>
<keyword evidence="4" id="KW-0812">Transmembrane</keyword>
<feature type="transmembrane region" description="Helical" evidence="4">
    <location>
        <begin position="425"/>
        <end position="445"/>
    </location>
</feature>
<organism evidence="6 7">
    <name type="scientific">Coleophoma crateriformis</name>
    <dbReference type="NCBI Taxonomy" id="565419"/>
    <lineage>
        <taxon>Eukaryota</taxon>
        <taxon>Fungi</taxon>
        <taxon>Dikarya</taxon>
        <taxon>Ascomycota</taxon>
        <taxon>Pezizomycotina</taxon>
        <taxon>Leotiomycetes</taxon>
        <taxon>Helotiales</taxon>
        <taxon>Dermateaceae</taxon>
        <taxon>Coleophoma</taxon>
    </lineage>
</organism>
<evidence type="ECO:0000313" key="7">
    <source>
        <dbReference type="Proteomes" id="UP000256328"/>
    </source>
</evidence>
<feature type="transmembrane region" description="Helical" evidence="4">
    <location>
        <begin position="212"/>
        <end position="232"/>
    </location>
</feature>
<evidence type="ECO:0000313" key="6">
    <source>
        <dbReference type="EMBL" id="RDW76037.1"/>
    </source>
</evidence>
<feature type="transmembrane region" description="Helical" evidence="4">
    <location>
        <begin position="389"/>
        <end position="413"/>
    </location>
</feature>
<feature type="transmembrane region" description="Helical" evidence="4">
    <location>
        <begin position="295"/>
        <end position="316"/>
    </location>
</feature>
<evidence type="ECO:0000256" key="4">
    <source>
        <dbReference type="SAM" id="Phobius"/>
    </source>
</evidence>
<evidence type="ECO:0000256" key="2">
    <source>
        <dbReference type="ARBA" id="ARBA00006727"/>
    </source>
</evidence>
<evidence type="ECO:0000259" key="5">
    <source>
        <dbReference type="PROSITE" id="PS50850"/>
    </source>
</evidence>
<keyword evidence="4" id="KW-1133">Transmembrane helix</keyword>
<feature type="transmembrane region" description="Helical" evidence="4">
    <location>
        <begin position="148"/>
        <end position="169"/>
    </location>
</feature>
<comment type="caution">
    <text evidence="6">The sequence shown here is derived from an EMBL/GenBank/DDBJ whole genome shotgun (WGS) entry which is preliminary data.</text>
</comment>
<evidence type="ECO:0000256" key="3">
    <source>
        <dbReference type="SAM" id="MobiDB-lite"/>
    </source>
</evidence>
<feature type="transmembrane region" description="Helical" evidence="4">
    <location>
        <begin position="346"/>
        <end position="368"/>
    </location>
</feature>
<dbReference type="Gene3D" id="1.20.1250.20">
    <property type="entry name" value="MFS general substrate transporter like domains"/>
    <property type="match status" value="2"/>
</dbReference>
<proteinExistence type="inferred from homology"/>
<sequence length="452" mass="48237">MASTHSNELQAISNPNGSLSRISQDAENVPTESTPLEVETRALPLADRGKEAYLVLAGCTIIQAPVWGSSLAFGVFQEYYTTHEFSGQAGSVATVGTTLNGIMYLMMPLSFTFLTRYPHLRRYCGPLGLVITVGSLILSAYATKVWQLIVSQGVLCAVGSGLLFSPTTLYLEEWFIARKGLAYGTIWAGKATAGFVFPFLMNSLLHRFGPKATLQAWAVAVAVLSTPLLFFLKPRIPLSTSGSRNPRPLSFSFLKHATFWGLQLGCIVQAFGYLLPQTYIPSYAHALGIPDVTGAFLLAAFQLSAAPGALVFGTLVDRLSPTSGILISSAGSTIAVLLFWGCSAQLALLLVFVILYGFFAGGFSSTWGGNLHEMKSQDEGMDTGLAMGLLLGGRGLGYVLSGPASVALLTNAWSTSGKWGYSTQYGPMIICTGITAIFGGSGWIWKMIKRAV</sequence>
<gene>
    <name evidence="6" type="ORF">BP5796_06858</name>
</gene>
<dbReference type="EMBL" id="PDLN01000009">
    <property type="protein sequence ID" value="RDW76037.1"/>
    <property type="molecule type" value="Genomic_DNA"/>
</dbReference>
<comment type="subcellular location">
    <subcellularLocation>
        <location evidence="1">Membrane</location>
        <topology evidence="1">Multi-pass membrane protein</topology>
    </subcellularLocation>
</comment>
<dbReference type="GO" id="GO:0022857">
    <property type="term" value="F:transmembrane transporter activity"/>
    <property type="evidence" value="ECO:0007669"/>
    <property type="project" value="InterPro"/>
</dbReference>
<dbReference type="InterPro" id="IPR011701">
    <property type="entry name" value="MFS"/>
</dbReference>
<accession>A0A3D8RPN5</accession>
<reference evidence="6 7" key="1">
    <citation type="journal article" date="2018" name="IMA Fungus">
        <title>IMA Genome-F 9: Draft genome sequence of Annulohypoxylon stygium, Aspergillus mulundensis, Berkeleyomyces basicola (syn. Thielaviopsis basicola), Ceratocystis smalleyi, two Cercospora beticola strains, Coleophoma cylindrospora, Fusarium fracticaudum, Phialophora cf. hyalina, and Morchella septimelata.</title>
        <authorList>
            <person name="Wingfield B.D."/>
            <person name="Bills G.F."/>
            <person name="Dong Y."/>
            <person name="Huang W."/>
            <person name="Nel W.J."/>
            <person name="Swalarsk-Parry B.S."/>
            <person name="Vaghefi N."/>
            <person name="Wilken P.M."/>
            <person name="An Z."/>
            <person name="de Beer Z.W."/>
            <person name="De Vos L."/>
            <person name="Chen L."/>
            <person name="Duong T.A."/>
            <person name="Gao Y."/>
            <person name="Hammerbacher A."/>
            <person name="Kikkert J.R."/>
            <person name="Li Y."/>
            <person name="Li H."/>
            <person name="Li K."/>
            <person name="Li Q."/>
            <person name="Liu X."/>
            <person name="Ma X."/>
            <person name="Naidoo K."/>
            <person name="Pethybridge S.J."/>
            <person name="Sun J."/>
            <person name="Steenkamp E.T."/>
            <person name="van der Nest M.A."/>
            <person name="van Wyk S."/>
            <person name="Wingfield M.J."/>
            <person name="Xiong C."/>
            <person name="Yue Q."/>
            <person name="Zhang X."/>
        </authorList>
    </citation>
    <scope>NUCLEOTIDE SEQUENCE [LARGE SCALE GENOMIC DNA]</scope>
    <source>
        <strain evidence="6 7">BP5796</strain>
    </source>
</reference>
<feature type="transmembrane region" description="Helical" evidence="4">
    <location>
        <begin position="88"/>
        <end position="111"/>
    </location>
</feature>
<name>A0A3D8RPN5_9HELO</name>
<feature type="transmembrane region" description="Helical" evidence="4">
    <location>
        <begin position="323"/>
        <end position="340"/>
    </location>
</feature>
<dbReference type="PANTHER" id="PTHR11360">
    <property type="entry name" value="MONOCARBOXYLATE TRANSPORTER"/>
    <property type="match status" value="1"/>
</dbReference>